<dbReference type="KEGG" id="dpg:DESPIGER_2153"/>
<keyword evidence="3" id="KW-1185">Reference proteome</keyword>
<dbReference type="Proteomes" id="UP000186323">
    <property type="component" value="Chromosome I"/>
</dbReference>
<name>A0A1K1LGX9_9BACT</name>
<dbReference type="AlphaFoldDB" id="A0A1K1LGX9"/>
<accession>A0A1K1LGX9</accession>
<protein>
    <submittedName>
        <fullName evidence="2">Uncharacterized protein</fullName>
    </submittedName>
</protein>
<gene>
    <name evidence="2" type="ORF">DESPIGER_2153</name>
</gene>
<proteinExistence type="predicted"/>
<reference evidence="3" key="1">
    <citation type="submission" date="2016-10" db="EMBL/GenBank/DDBJ databases">
        <authorList>
            <person name="Wegmann U."/>
        </authorList>
    </citation>
    <scope>NUCLEOTIDE SEQUENCE [LARGE SCALE GENOMIC DNA]</scope>
</reference>
<evidence type="ECO:0000313" key="2">
    <source>
        <dbReference type="EMBL" id="SFV73975.1"/>
    </source>
</evidence>
<dbReference type="EMBL" id="LT630450">
    <property type="protein sequence ID" value="SFV73975.1"/>
    <property type="molecule type" value="Genomic_DNA"/>
</dbReference>
<evidence type="ECO:0000256" key="1">
    <source>
        <dbReference type="SAM" id="MobiDB-lite"/>
    </source>
</evidence>
<feature type="compositionally biased region" description="Low complexity" evidence="1">
    <location>
        <begin position="1"/>
        <end position="19"/>
    </location>
</feature>
<sequence length="121" mass="12616">MEEQAAGGAAVGVPVAGKGPEFESRRRSARFGSLHHRIPGIPPPAGRGPGGGPVCTARCPGEPRPCYHNVKANFRPSWASCPARAARAPFPLALVRLLGYGEPLKTISAGSLPGTFTVRHL</sequence>
<organism evidence="2 3">
    <name type="scientific">Desulfovibrio piger</name>
    <dbReference type="NCBI Taxonomy" id="901"/>
    <lineage>
        <taxon>Bacteria</taxon>
        <taxon>Pseudomonadati</taxon>
        <taxon>Thermodesulfobacteriota</taxon>
        <taxon>Desulfovibrionia</taxon>
        <taxon>Desulfovibrionales</taxon>
        <taxon>Desulfovibrionaceae</taxon>
        <taxon>Desulfovibrio</taxon>
    </lineage>
</organism>
<feature type="region of interest" description="Disordered" evidence="1">
    <location>
        <begin position="1"/>
        <end position="28"/>
    </location>
</feature>
<evidence type="ECO:0000313" key="3">
    <source>
        <dbReference type="Proteomes" id="UP000186323"/>
    </source>
</evidence>